<reference evidence="20 21" key="1">
    <citation type="submission" date="2019-11" db="EMBL/GenBank/DDBJ databases">
        <authorList>
            <person name="Cho J.-C."/>
        </authorList>
    </citation>
    <scope>NUCLEOTIDE SEQUENCE [LARGE SCALE GENOMIC DNA]</scope>
    <source>
        <strain evidence="19 20">JH1073</strain>
        <strain evidence="18 21">JH702</strain>
    </source>
</reference>
<dbReference type="InterPro" id="IPR010121">
    <property type="entry name" value="Pyruvate_phosphate_dikinase"/>
</dbReference>
<dbReference type="SUPFAM" id="SSF52009">
    <property type="entry name" value="Phosphohistidine domain"/>
    <property type="match status" value="1"/>
</dbReference>
<dbReference type="GO" id="GO:0046872">
    <property type="term" value="F:metal ion binding"/>
    <property type="evidence" value="ECO:0007669"/>
    <property type="project" value="UniProtKB-KW"/>
</dbReference>
<evidence type="ECO:0000256" key="1">
    <source>
        <dbReference type="ARBA" id="ARBA00001946"/>
    </source>
</evidence>
<evidence type="ECO:0000256" key="11">
    <source>
        <dbReference type="ARBA" id="ARBA00032883"/>
    </source>
</evidence>
<feature type="active site" description="Tele-phosphohistidine intermediate" evidence="12">
    <location>
        <position position="453"/>
    </location>
</feature>
<dbReference type="InterPro" id="IPR018274">
    <property type="entry name" value="PEP_util_AS"/>
</dbReference>
<keyword evidence="10 14" id="KW-0460">Magnesium</keyword>
<dbReference type="SUPFAM" id="SSF51621">
    <property type="entry name" value="Phosphoenolpyruvate/pyruvate domain"/>
    <property type="match status" value="1"/>
</dbReference>
<evidence type="ECO:0000256" key="6">
    <source>
        <dbReference type="ARBA" id="ARBA00022723"/>
    </source>
</evidence>
<evidence type="ECO:0000313" key="20">
    <source>
        <dbReference type="Proteomes" id="UP001219901"/>
    </source>
</evidence>
<dbReference type="Proteomes" id="UP001321249">
    <property type="component" value="Unassembled WGS sequence"/>
</dbReference>
<evidence type="ECO:0000256" key="8">
    <source>
        <dbReference type="ARBA" id="ARBA00022777"/>
    </source>
</evidence>
<dbReference type="Gene3D" id="3.50.30.10">
    <property type="entry name" value="Phosphohistidine domain"/>
    <property type="match status" value="1"/>
</dbReference>
<evidence type="ECO:0000256" key="10">
    <source>
        <dbReference type="ARBA" id="ARBA00022842"/>
    </source>
</evidence>
<sequence>MTVQFIFDFRDTSTVGPDILGGKGFGLSKMTQIGIPVPPGFVVSTEACKVFYEQGGRLSNEFWQDFNSQLNELEVQTDKKFGGTSDPLLVSVRSGAPISMPGMMDTILNIGLNDQAVEALASASDDRHFAFDSYRRLVQMYGEVVEGIDKRAFDDVLQLALKNEKAASPIALSESGLEQLVGAFKKVFEKETSKTFPQDPFEQVHRCVMAVFESWHGKRAQTYREMQSIPNTLGTAVNVQAMVYGNLGERSGTGVCFTRNPSTGEAKLYGEFLQSAQGEDVVAGIRTPEPVEKMGEIFPDAYLDLLHHTSALERYNRDMQDIEFTIQQNELFILQTRNGKRTAQAAVKMAVDMTGEGLISEDEAIMRVDPSDLTQLLLPQLHDDHGMDIVATGLGASPGAAVGFITLDADIAEQRAQKGEHVILVRPETSPDDIHGFIAAQGILTAKGGLTSHAAVVARGMGKPCITGCEGLDVDLEARHISIFGVIYDEGTLITIDGTTGSVIIGEPDLVAASNEGELDTLLKWADSKRRLKVMANADTPVDARNAKRFGAEGIGLCRTEHMFFGEDRLPKMQRMILANNVESRAEALEELLPIQTEDFYGIFKELGESPVIIRLLDPPLHEFLPDKSEATSSEIARRIDELSETNPMLGMRGCRLGLVYPEIYEMQVRAIADASVKVRDESGIWPRAQIMMPMVGFISEMVQLRKNVQAILDERTVSDVPIGMMIELPRTCVVADEMREAADFFSFGTNDLTQTTLGFSRDDAENAFMGKYTDEGILVSNPFETLDVSGVGKLINLAVDSVESGGHHMSFGACGEHGGDPASIEFFHAAGLDYVSCSPFRIPIARLAAAQAAISV</sequence>
<dbReference type="Gene3D" id="1.10.189.10">
    <property type="entry name" value="Pyruvate Phosphate Dikinase, domain 2"/>
    <property type="match status" value="1"/>
</dbReference>
<dbReference type="InterPro" id="IPR000121">
    <property type="entry name" value="PEP_util_C"/>
</dbReference>
<evidence type="ECO:0000313" key="18">
    <source>
        <dbReference type="EMBL" id="MDG0867754.1"/>
    </source>
</evidence>
<dbReference type="Pfam" id="PF00391">
    <property type="entry name" value="PEP-utilizers"/>
    <property type="match status" value="1"/>
</dbReference>
<feature type="binding site" evidence="13">
    <location>
        <position position="728"/>
    </location>
    <ligand>
        <name>substrate</name>
    </ligand>
</feature>
<feature type="binding site" evidence="14">
    <location>
        <position position="752"/>
    </location>
    <ligand>
        <name>Mg(2+)</name>
        <dbReference type="ChEBI" id="CHEBI:18420"/>
    </ligand>
</feature>
<dbReference type="EMBL" id="WMBE01000003">
    <property type="protein sequence ID" value="MDG0867754.1"/>
    <property type="molecule type" value="Genomic_DNA"/>
</dbReference>
<feature type="binding site" evidence="13">
    <location>
        <position position="749"/>
    </location>
    <ligand>
        <name>substrate</name>
    </ligand>
</feature>
<dbReference type="PANTHER" id="PTHR22931">
    <property type="entry name" value="PHOSPHOENOLPYRUVATE DIKINASE-RELATED"/>
    <property type="match status" value="1"/>
</dbReference>
<dbReference type="InterPro" id="IPR023151">
    <property type="entry name" value="PEP_util_CS"/>
</dbReference>
<dbReference type="EC" id="2.7.9.1" evidence="3"/>
<evidence type="ECO:0000256" key="14">
    <source>
        <dbReference type="PIRSR" id="PIRSR000853-3"/>
    </source>
</evidence>
<evidence type="ECO:0000256" key="4">
    <source>
        <dbReference type="ARBA" id="ARBA00020138"/>
    </source>
</evidence>
<keyword evidence="7" id="KW-0547">Nucleotide-binding</keyword>
<evidence type="ECO:0000256" key="13">
    <source>
        <dbReference type="PIRSR" id="PIRSR000853-2"/>
    </source>
</evidence>
<dbReference type="AlphaFoldDB" id="A0AAJ5ZER2"/>
<dbReference type="GO" id="GO:0016301">
    <property type="term" value="F:kinase activity"/>
    <property type="evidence" value="ECO:0007669"/>
    <property type="project" value="UniProtKB-KW"/>
</dbReference>
<feature type="domain" description="Pyruvate phosphate dikinase AMP/ATP-binding" evidence="16">
    <location>
        <begin position="59"/>
        <end position="289"/>
    </location>
</feature>
<accession>A0AAJ5ZER2</accession>
<dbReference type="InterPro" id="IPR013815">
    <property type="entry name" value="ATP_grasp_subdomain_1"/>
</dbReference>
<reference evidence="19" key="2">
    <citation type="journal article" date="2023" name="Nat. Commun.">
        <title>Cultivation of marine bacteria of the SAR202 clade.</title>
        <authorList>
            <person name="Lim Y."/>
            <person name="Seo J.H."/>
            <person name="Giovannoni S.J."/>
            <person name="Kang I."/>
            <person name="Cho J.C."/>
        </authorList>
    </citation>
    <scope>NUCLEOTIDE SEQUENCE</scope>
    <source>
        <strain evidence="19">JH1073</strain>
    </source>
</reference>
<keyword evidence="6 14" id="KW-0479">Metal-binding</keyword>
<dbReference type="GO" id="GO:0050242">
    <property type="term" value="F:pyruvate, phosphate dikinase activity"/>
    <property type="evidence" value="ECO:0007669"/>
    <property type="project" value="UniProtKB-EC"/>
</dbReference>
<dbReference type="SUPFAM" id="SSF56059">
    <property type="entry name" value="Glutathione synthetase ATP-binding domain-like"/>
    <property type="match status" value="1"/>
</dbReference>
<dbReference type="Pfam" id="PF01326">
    <property type="entry name" value="PPDK_N"/>
    <property type="match status" value="1"/>
</dbReference>
<reference evidence="20" key="3">
    <citation type="submission" date="2023-06" db="EMBL/GenBank/DDBJ databases">
        <title>Pangenomics reveal diversification of enzyme families and niche specialization in globally abundant SAR202 bacteria.</title>
        <authorList>
            <person name="Saw J.H.W."/>
        </authorList>
    </citation>
    <scope>NUCLEOTIDE SEQUENCE [LARGE SCALE GENOMIC DNA]</scope>
    <source>
        <strain evidence="20">JH1073</strain>
    </source>
</reference>
<evidence type="ECO:0000313" key="19">
    <source>
        <dbReference type="EMBL" id="WFG39883.1"/>
    </source>
</evidence>
<dbReference type="InterPro" id="IPR008279">
    <property type="entry name" value="PEP-util_enz_mobile_dom"/>
</dbReference>
<keyword evidence="20" id="KW-1185">Reference proteome</keyword>
<dbReference type="PROSITE" id="PS00742">
    <property type="entry name" value="PEP_ENZYMES_2"/>
    <property type="match status" value="1"/>
</dbReference>
<keyword evidence="19" id="KW-0670">Pyruvate</keyword>
<evidence type="ECO:0000256" key="5">
    <source>
        <dbReference type="ARBA" id="ARBA00022679"/>
    </source>
</evidence>
<feature type="binding site" evidence="13">
    <location>
        <position position="559"/>
    </location>
    <ligand>
        <name>substrate</name>
    </ligand>
</feature>
<evidence type="ECO:0000256" key="2">
    <source>
        <dbReference type="ARBA" id="ARBA00007837"/>
    </source>
</evidence>
<dbReference type="InterPro" id="IPR036637">
    <property type="entry name" value="Phosphohistidine_dom_sf"/>
</dbReference>
<gene>
    <name evidence="18" type="ORF">GKO46_11810</name>
    <name evidence="19" type="ORF">GKO48_09725</name>
</gene>
<dbReference type="PIRSF" id="PIRSF000853">
    <property type="entry name" value="PPDK"/>
    <property type="match status" value="1"/>
</dbReference>
<evidence type="ECO:0000256" key="12">
    <source>
        <dbReference type="PIRSR" id="PIRSR000853-1"/>
    </source>
</evidence>
<evidence type="ECO:0000256" key="9">
    <source>
        <dbReference type="ARBA" id="ARBA00022840"/>
    </source>
</evidence>
<protein>
    <recommendedName>
        <fullName evidence="4">Pyruvate, phosphate dikinase</fullName>
        <ecNumber evidence="3">2.7.9.1</ecNumber>
    </recommendedName>
    <alternativeName>
        <fullName evidence="11">Pyruvate, orthophosphate dikinase</fullName>
    </alternativeName>
</protein>
<keyword evidence="5 19" id="KW-0808">Transferase</keyword>
<evidence type="ECO:0000259" key="15">
    <source>
        <dbReference type="Pfam" id="PF00391"/>
    </source>
</evidence>
<feature type="active site" description="Proton donor" evidence="12">
    <location>
        <position position="815"/>
    </location>
</feature>
<dbReference type="Proteomes" id="UP001219901">
    <property type="component" value="Chromosome"/>
</dbReference>
<keyword evidence="8" id="KW-0418">Kinase</keyword>
<dbReference type="InterPro" id="IPR002192">
    <property type="entry name" value="PPDK_AMP/ATP-bd"/>
</dbReference>
<dbReference type="EMBL" id="CP046147">
    <property type="protein sequence ID" value="WFG39883.1"/>
    <property type="molecule type" value="Genomic_DNA"/>
</dbReference>
<comment type="similarity">
    <text evidence="2">Belongs to the PEP-utilizing enzyme family.</text>
</comment>
<feature type="binding site" evidence="14">
    <location>
        <position position="728"/>
    </location>
    <ligand>
        <name>Mg(2+)</name>
        <dbReference type="ChEBI" id="CHEBI:18420"/>
    </ligand>
</feature>
<dbReference type="NCBIfam" id="TIGR01828">
    <property type="entry name" value="pyru_phos_dikin"/>
    <property type="match status" value="1"/>
</dbReference>
<dbReference type="Pfam" id="PF02896">
    <property type="entry name" value="PEP-utilizers_C"/>
    <property type="match status" value="1"/>
</dbReference>
<dbReference type="PROSITE" id="PS00370">
    <property type="entry name" value="PEP_ENZYMES_PHOS_SITE"/>
    <property type="match status" value="1"/>
</dbReference>
<dbReference type="Gene3D" id="3.30.470.20">
    <property type="entry name" value="ATP-grasp fold, B domain"/>
    <property type="match status" value="1"/>
</dbReference>
<keyword evidence="9" id="KW-0067">ATP-binding</keyword>
<dbReference type="PANTHER" id="PTHR22931:SF9">
    <property type="entry name" value="PYRUVATE, PHOSPHATE DIKINASE 1, CHLOROPLASTIC"/>
    <property type="match status" value="1"/>
</dbReference>
<feature type="binding site" evidence="13">
    <location>
        <position position="751"/>
    </location>
    <ligand>
        <name>substrate</name>
    </ligand>
</feature>
<evidence type="ECO:0000313" key="21">
    <source>
        <dbReference type="Proteomes" id="UP001321249"/>
    </source>
</evidence>
<evidence type="ECO:0000256" key="3">
    <source>
        <dbReference type="ARBA" id="ARBA00011994"/>
    </source>
</evidence>
<dbReference type="InterPro" id="IPR015813">
    <property type="entry name" value="Pyrv/PenolPyrv_kinase-like_dom"/>
</dbReference>
<dbReference type="NCBIfam" id="NF004531">
    <property type="entry name" value="PRK05878.1"/>
    <property type="match status" value="1"/>
</dbReference>
<comment type="cofactor">
    <cofactor evidence="1 14">
        <name>Mg(2+)</name>
        <dbReference type="ChEBI" id="CHEBI:18420"/>
    </cofactor>
</comment>
<feature type="domain" description="PEP-utilising enzyme C-terminal" evidence="17">
    <location>
        <begin position="516"/>
        <end position="853"/>
    </location>
</feature>
<organism evidence="19 20">
    <name type="scientific">Candidatus Lucifugimonas marina</name>
    <dbReference type="NCBI Taxonomy" id="3038979"/>
    <lineage>
        <taxon>Bacteria</taxon>
        <taxon>Bacillati</taxon>
        <taxon>Chloroflexota</taxon>
        <taxon>Dehalococcoidia</taxon>
        <taxon>SAR202 cluster</taxon>
        <taxon>Candidatus Lucifugimonadales</taxon>
        <taxon>Candidatus Lucifugimonadaceae</taxon>
        <taxon>Candidatus Lucifugimonas</taxon>
    </lineage>
</organism>
<name>A0AAJ5ZER2_9CHLR</name>
<dbReference type="InterPro" id="IPR040442">
    <property type="entry name" value="Pyrv_kinase-like_dom_sf"/>
</dbReference>
<dbReference type="Gene3D" id="3.30.1490.20">
    <property type="entry name" value="ATP-grasp fold, A domain"/>
    <property type="match status" value="1"/>
</dbReference>
<feature type="binding site" evidence="13">
    <location>
        <position position="752"/>
    </location>
    <ligand>
        <name>substrate</name>
    </ligand>
</feature>
<evidence type="ECO:0000256" key="7">
    <source>
        <dbReference type="ARBA" id="ARBA00022741"/>
    </source>
</evidence>
<evidence type="ECO:0000259" key="16">
    <source>
        <dbReference type="Pfam" id="PF01326"/>
    </source>
</evidence>
<feature type="binding site" evidence="13">
    <location>
        <position position="615"/>
    </location>
    <ligand>
        <name>substrate</name>
    </ligand>
</feature>
<dbReference type="RefSeq" id="WP_342826415.1">
    <property type="nucleotide sequence ID" value="NZ_CP046146.1"/>
</dbReference>
<feature type="binding site" evidence="13">
    <location>
        <position position="750"/>
    </location>
    <ligand>
        <name>substrate</name>
    </ligand>
</feature>
<feature type="domain" description="PEP-utilising enzyme mobile" evidence="15">
    <location>
        <begin position="420"/>
        <end position="501"/>
    </location>
</feature>
<proteinExistence type="inferred from homology"/>
<evidence type="ECO:0000259" key="17">
    <source>
        <dbReference type="Pfam" id="PF02896"/>
    </source>
</evidence>
<dbReference type="Gene3D" id="1.20.80.30">
    <property type="match status" value="1"/>
</dbReference>
<dbReference type="GO" id="GO:0005524">
    <property type="term" value="F:ATP binding"/>
    <property type="evidence" value="ECO:0007669"/>
    <property type="project" value="UniProtKB-KW"/>
</dbReference>
<dbReference type="Gene3D" id="3.20.20.60">
    <property type="entry name" value="Phosphoenolpyruvate-binding domains"/>
    <property type="match status" value="1"/>
</dbReference>